<name>A0A0V1I093_9BILA</name>
<evidence type="ECO:0000313" key="2">
    <source>
        <dbReference type="Proteomes" id="UP000055024"/>
    </source>
</evidence>
<dbReference type="STRING" id="268475.A0A0V1I093"/>
<protein>
    <submittedName>
        <fullName evidence="1">Retrovirus-related Pol polyprotein from transposon 17.6</fullName>
    </submittedName>
</protein>
<dbReference type="EMBL" id="JYDP01000012">
    <property type="protein sequence ID" value="KRZ16328.1"/>
    <property type="molecule type" value="Genomic_DNA"/>
</dbReference>
<dbReference type="SUPFAM" id="SSF56672">
    <property type="entry name" value="DNA/RNA polymerases"/>
    <property type="match status" value="1"/>
</dbReference>
<dbReference type="InterPro" id="IPR050951">
    <property type="entry name" value="Retrovirus_Pol_polyprotein"/>
</dbReference>
<reference evidence="1 2" key="1">
    <citation type="submission" date="2015-01" db="EMBL/GenBank/DDBJ databases">
        <title>Evolution of Trichinella species and genotypes.</title>
        <authorList>
            <person name="Korhonen P.K."/>
            <person name="Edoardo P."/>
            <person name="Giuseppe L.R."/>
            <person name="Gasser R.B."/>
        </authorList>
    </citation>
    <scope>NUCLEOTIDE SEQUENCE [LARGE SCALE GENOMIC DNA]</scope>
    <source>
        <strain evidence="1">ISS1029</strain>
    </source>
</reference>
<proteinExistence type="predicted"/>
<accession>A0A0V1I093</accession>
<dbReference type="Gene3D" id="3.30.70.270">
    <property type="match status" value="2"/>
</dbReference>
<dbReference type="Proteomes" id="UP000055024">
    <property type="component" value="Unassembled WGS sequence"/>
</dbReference>
<dbReference type="PANTHER" id="PTHR37984">
    <property type="entry name" value="PROTEIN CBG26694"/>
    <property type="match status" value="1"/>
</dbReference>
<dbReference type="InterPro" id="IPR043502">
    <property type="entry name" value="DNA/RNA_pol_sf"/>
</dbReference>
<keyword evidence="2" id="KW-1185">Reference proteome</keyword>
<gene>
    <name evidence="1" type="primary">pol</name>
    <name evidence="1" type="ORF">T11_3002</name>
</gene>
<dbReference type="AlphaFoldDB" id="A0A0V1I093"/>
<dbReference type="OrthoDB" id="5918820at2759"/>
<dbReference type="InterPro" id="IPR043128">
    <property type="entry name" value="Rev_trsase/Diguanyl_cyclase"/>
</dbReference>
<organism evidence="1 2">
    <name type="scientific">Trichinella zimbabwensis</name>
    <dbReference type="NCBI Taxonomy" id="268475"/>
    <lineage>
        <taxon>Eukaryota</taxon>
        <taxon>Metazoa</taxon>
        <taxon>Ecdysozoa</taxon>
        <taxon>Nematoda</taxon>
        <taxon>Enoplea</taxon>
        <taxon>Dorylaimia</taxon>
        <taxon>Trichinellida</taxon>
        <taxon>Trichinellidae</taxon>
        <taxon>Trichinella</taxon>
    </lineage>
</organism>
<sequence>MYAVLRNLAGGARMEPLKLWHPDTSSCLPFKCARKETTTRRLFFDKFDETTFFCDFNCVDYRKRSDVTRKEAQPVFGIDEIADMLAAAKWFSTLDFASSYWQPHSVYTTFMSCRSGCATLLRLFDDLSELQRDLNWKLCCLLGRYFNLWEDGQRASLASTAVLQRLKDGGSKLNIDKCHLLQSSVEFLGHLDLCIGLKFVAGRPQSHGAVERLNASLKKNWRFGCVKITAQSGLWVCNLSSGKSTSALNTT</sequence>
<dbReference type="PANTHER" id="PTHR37984:SF5">
    <property type="entry name" value="PROTEIN NYNRIN-LIKE"/>
    <property type="match status" value="1"/>
</dbReference>
<evidence type="ECO:0000313" key="1">
    <source>
        <dbReference type="EMBL" id="KRZ16328.1"/>
    </source>
</evidence>
<dbReference type="Gene3D" id="3.10.10.10">
    <property type="entry name" value="HIV Type 1 Reverse Transcriptase, subunit A, domain 1"/>
    <property type="match status" value="1"/>
</dbReference>
<comment type="caution">
    <text evidence="1">The sequence shown here is derived from an EMBL/GenBank/DDBJ whole genome shotgun (WGS) entry which is preliminary data.</text>
</comment>